<feature type="transmembrane region" description="Helical" evidence="2">
    <location>
        <begin position="244"/>
        <end position="266"/>
    </location>
</feature>
<keyword evidence="2" id="KW-0812">Transmembrane</keyword>
<feature type="region of interest" description="Disordered" evidence="1">
    <location>
        <begin position="467"/>
        <end position="487"/>
    </location>
</feature>
<evidence type="ECO:0000313" key="3">
    <source>
        <dbReference type="EMBL" id="KIK56028.1"/>
    </source>
</evidence>
<feature type="region of interest" description="Disordered" evidence="1">
    <location>
        <begin position="362"/>
        <end position="441"/>
    </location>
</feature>
<evidence type="ECO:0000256" key="1">
    <source>
        <dbReference type="SAM" id="MobiDB-lite"/>
    </source>
</evidence>
<dbReference type="Proteomes" id="UP000053593">
    <property type="component" value="Unassembled WGS sequence"/>
</dbReference>
<keyword evidence="2" id="KW-0472">Membrane</keyword>
<dbReference type="AlphaFoldDB" id="A0A0D0CLM6"/>
<gene>
    <name evidence="3" type="ORF">GYMLUDRAFT_62295</name>
</gene>
<organism evidence="3 4">
    <name type="scientific">Collybiopsis luxurians FD-317 M1</name>
    <dbReference type="NCBI Taxonomy" id="944289"/>
    <lineage>
        <taxon>Eukaryota</taxon>
        <taxon>Fungi</taxon>
        <taxon>Dikarya</taxon>
        <taxon>Basidiomycota</taxon>
        <taxon>Agaricomycotina</taxon>
        <taxon>Agaricomycetes</taxon>
        <taxon>Agaricomycetidae</taxon>
        <taxon>Agaricales</taxon>
        <taxon>Marasmiineae</taxon>
        <taxon>Omphalotaceae</taxon>
        <taxon>Collybiopsis</taxon>
        <taxon>Collybiopsis luxurians</taxon>
    </lineage>
</organism>
<keyword evidence="4" id="KW-1185">Reference proteome</keyword>
<dbReference type="HOGENOM" id="CLU_327332_0_0_1"/>
<proteinExistence type="predicted"/>
<accession>A0A0D0CLM6</accession>
<name>A0A0D0CLM6_9AGAR</name>
<evidence type="ECO:0000256" key="2">
    <source>
        <dbReference type="SAM" id="Phobius"/>
    </source>
</evidence>
<dbReference type="EMBL" id="KN834801">
    <property type="protein sequence ID" value="KIK56028.1"/>
    <property type="molecule type" value="Genomic_DNA"/>
</dbReference>
<sequence length="879" mass="95156">MNENLPATFDQLSSQLQPLVSNDHRVLKRLLSTETADPALQPFGNAMETHFSHIMSTNAIWLNLKAPGNTLQTKFTPAQWHEFVSPILYLHLFHMLKDPESPLLELGTTQCSLPLEIPSGITSPFHLLMSGSGWPWVIKDLHDNFTPDAAHFPASDQELSDQPAILSILNRSGHLLHKSKLDIIQLNLNFAALHMSHLTQMGILDYPKSWDAFVVQLKKFFSGSNSSPLNLPTHLERDYKRMEWLFPLLIALAITPLILLHPTALYTTSANRDTLLRIALALGPTSERPSSLQAVEKMIWTKLIEMANGTKTSLDLIKELLDKIPDVENFMSTISERDAQFFFPDISTSAPISSSTQIEMVEEATSSQSSQPLSVSKDLPPPTMAQTSHDILPHDDPPITPIDVDITPGLPADTSCASSPGASPVGIMEDTSPAMPSEPHTPNVPIVDPTPMVAMSLGGALVSPTTATESTDVDATPGLPVDKTYRSSPGMSDVPIMDEIFPHAPPEDDTLSVRALIMRSFVSSCPTPADIDITSGLLSGSGFMLSPEISPAPLINDISPNAPLADDSLSVQAPSMSPTPAVTTNLGGALFLPAATTPTNMDVTPDLITGIDYMSSPQMSLMEEISSHLPFGDSPLSVQAQVMSSPPVGMVDVDRDLSLSPITTISSVDTTLDAAGYINTHASSSNPVTDQNIPSLSAPKDLAQGTVSKLFDCKGKHPAVVYQGELIHATLPLFNVSFNFPHILEHATTTTGSINTSANLFSSFTTQDTLSQTAPKDIAQTITESFNQVEDCSNDETTLQLISKRKRRLSDEGEHVTIPPEVRCSTRLSTKAASADMAILSRTQPQKQPQQHTNCTSTKVRHHVSPVKPDFEPQIIQPK</sequence>
<reference evidence="3 4" key="1">
    <citation type="submission" date="2014-04" db="EMBL/GenBank/DDBJ databases">
        <title>Evolutionary Origins and Diversification of the Mycorrhizal Mutualists.</title>
        <authorList>
            <consortium name="DOE Joint Genome Institute"/>
            <consortium name="Mycorrhizal Genomics Consortium"/>
            <person name="Kohler A."/>
            <person name="Kuo A."/>
            <person name="Nagy L.G."/>
            <person name="Floudas D."/>
            <person name="Copeland A."/>
            <person name="Barry K.W."/>
            <person name="Cichocki N."/>
            <person name="Veneault-Fourrey C."/>
            <person name="LaButti K."/>
            <person name="Lindquist E.A."/>
            <person name="Lipzen A."/>
            <person name="Lundell T."/>
            <person name="Morin E."/>
            <person name="Murat C."/>
            <person name="Riley R."/>
            <person name="Ohm R."/>
            <person name="Sun H."/>
            <person name="Tunlid A."/>
            <person name="Henrissat B."/>
            <person name="Grigoriev I.V."/>
            <person name="Hibbett D.S."/>
            <person name="Martin F."/>
        </authorList>
    </citation>
    <scope>NUCLEOTIDE SEQUENCE [LARGE SCALE GENOMIC DNA]</scope>
    <source>
        <strain evidence="3 4">FD-317 M1</strain>
    </source>
</reference>
<feature type="compositionally biased region" description="Low complexity" evidence="1">
    <location>
        <begin position="366"/>
        <end position="376"/>
    </location>
</feature>
<protein>
    <submittedName>
        <fullName evidence="3">Uncharacterized protein</fullName>
    </submittedName>
</protein>
<keyword evidence="2" id="KW-1133">Transmembrane helix</keyword>
<evidence type="ECO:0000313" key="4">
    <source>
        <dbReference type="Proteomes" id="UP000053593"/>
    </source>
</evidence>